<dbReference type="Pfam" id="PF11836">
    <property type="entry name" value="Phage_TAC_11"/>
    <property type="match status" value="1"/>
</dbReference>
<proteinExistence type="predicted"/>
<reference evidence="2 3" key="1">
    <citation type="submission" date="2019-03" db="EMBL/GenBank/DDBJ databases">
        <title>Genomic Encyclopedia of Type Strains, Phase IV (KMG-IV): sequencing the most valuable type-strain genomes for metagenomic binning, comparative biology and taxonomic classification.</title>
        <authorList>
            <person name="Goeker M."/>
        </authorList>
    </citation>
    <scope>NUCLEOTIDE SEQUENCE [LARGE SCALE GENOMIC DNA]</scope>
    <source>
        <strain evidence="2 3">DSM 25903</strain>
    </source>
</reference>
<evidence type="ECO:0000313" key="3">
    <source>
        <dbReference type="Proteomes" id="UP000295122"/>
    </source>
</evidence>
<dbReference type="OrthoDB" id="7509188at2"/>
<feature type="region of interest" description="Disordered" evidence="1">
    <location>
        <begin position="108"/>
        <end position="134"/>
    </location>
</feature>
<protein>
    <submittedName>
        <fullName evidence="2">Tail tube GTA-gp10-like protein</fullName>
    </submittedName>
</protein>
<comment type="caution">
    <text evidence="2">The sequence shown here is derived from an EMBL/GenBank/DDBJ whole genome shotgun (WGS) entry which is preliminary data.</text>
</comment>
<accession>A0A4R7CA20</accession>
<dbReference type="Proteomes" id="UP000295122">
    <property type="component" value="Unassembled WGS sequence"/>
</dbReference>
<evidence type="ECO:0000313" key="2">
    <source>
        <dbReference type="EMBL" id="TDR94205.1"/>
    </source>
</evidence>
<sequence>MSETIDTSRTAIDWPFGGKTRRFQLRLGEISELERLSRAGIGEIMLRLAGHRFYAADVWETIRLGLEGGGMHDALATALVERYHTRPIADYLDLAGKILSAAVTGVEAAEPGKEEAATSPETSPPSTDPGEWPA</sequence>
<dbReference type="RefSeq" id="WP_133769123.1">
    <property type="nucleotide sequence ID" value="NZ_SNZR01000011.1"/>
</dbReference>
<dbReference type="EMBL" id="SNZR01000011">
    <property type="protein sequence ID" value="TDR94205.1"/>
    <property type="molecule type" value="Genomic_DNA"/>
</dbReference>
<organism evidence="2 3">
    <name type="scientific">Enterovirga rhinocerotis</name>
    <dbReference type="NCBI Taxonomy" id="1339210"/>
    <lineage>
        <taxon>Bacteria</taxon>
        <taxon>Pseudomonadati</taxon>
        <taxon>Pseudomonadota</taxon>
        <taxon>Alphaproteobacteria</taxon>
        <taxon>Hyphomicrobiales</taxon>
        <taxon>Methylobacteriaceae</taxon>
        <taxon>Enterovirga</taxon>
    </lineage>
</organism>
<name>A0A4R7CA20_9HYPH</name>
<dbReference type="InterPro" id="IPR021791">
    <property type="entry name" value="Phage_TAC_11"/>
</dbReference>
<dbReference type="AlphaFoldDB" id="A0A4R7CA20"/>
<keyword evidence="3" id="KW-1185">Reference proteome</keyword>
<gene>
    <name evidence="2" type="ORF">EV668_1485</name>
</gene>
<evidence type="ECO:0000256" key="1">
    <source>
        <dbReference type="SAM" id="MobiDB-lite"/>
    </source>
</evidence>